<sequence>ELTVALYDTDDKADIEAKRAAVKAKYPKP</sequence>
<feature type="non-terminal residue" evidence="1">
    <location>
        <position position="1"/>
    </location>
</feature>
<gene>
    <name evidence="1" type="ORF">METZ01_LOCUS495307</name>
</gene>
<name>A0A383DDQ6_9ZZZZ</name>
<reference evidence="1" key="1">
    <citation type="submission" date="2018-05" db="EMBL/GenBank/DDBJ databases">
        <authorList>
            <person name="Lanie J.A."/>
            <person name="Ng W.-L."/>
            <person name="Kazmierczak K.M."/>
            <person name="Andrzejewski T.M."/>
            <person name="Davidsen T.M."/>
            <person name="Wayne K.J."/>
            <person name="Tettelin H."/>
            <person name="Glass J.I."/>
            <person name="Rusch D."/>
            <person name="Podicherti R."/>
            <person name="Tsui H.-C.T."/>
            <person name="Winkler M.E."/>
        </authorList>
    </citation>
    <scope>NUCLEOTIDE SEQUENCE</scope>
</reference>
<organism evidence="1">
    <name type="scientific">marine metagenome</name>
    <dbReference type="NCBI Taxonomy" id="408172"/>
    <lineage>
        <taxon>unclassified sequences</taxon>
        <taxon>metagenomes</taxon>
        <taxon>ecological metagenomes</taxon>
    </lineage>
</organism>
<protein>
    <submittedName>
        <fullName evidence="1">Uncharacterized protein</fullName>
    </submittedName>
</protein>
<evidence type="ECO:0000313" key="1">
    <source>
        <dbReference type="EMBL" id="SVE42453.1"/>
    </source>
</evidence>
<accession>A0A383DDQ6</accession>
<dbReference type="EMBL" id="UINC01216354">
    <property type="protein sequence ID" value="SVE42453.1"/>
    <property type="molecule type" value="Genomic_DNA"/>
</dbReference>
<dbReference type="AlphaFoldDB" id="A0A383DDQ6"/>
<proteinExistence type="predicted"/>